<evidence type="ECO:0000256" key="2">
    <source>
        <dbReference type="PROSITE-ProRule" id="PRU00176"/>
    </source>
</evidence>
<feature type="region of interest" description="Disordered" evidence="3">
    <location>
        <begin position="1"/>
        <end position="29"/>
    </location>
</feature>
<dbReference type="PROSITE" id="PS50102">
    <property type="entry name" value="RRM"/>
    <property type="match status" value="1"/>
</dbReference>
<feature type="compositionally biased region" description="Low complexity" evidence="3">
    <location>
        <begin position="183"/>
        <end position="194"/>
    </location>
</feature>
<name>A0A067MCZ7_BOTB1</name>
<dbReference type="STRING" id="930990.A0A067MCZ7"/>
<evidence type="ECO:0000313" key="6">
    <source>
        <dbReference type="Proteomes" id="UP000027195"/>
    </source>
</evidence>
<dbReference type="GO" id="GO:0003729">
    <property type="term" value="F:mRNA binding"/>
    <property type="evidence" value="ECO:0007669"/>
    <property type="project" value="TreeGrafter"/>
</dbReference>
<gene>
    <name evidence="5" type="ORF">BOTBODRAFT_175712</name>
</gene>
<dbReference type="AlphaFoldDB" id="A0A067MCZ7"/>
<dbReference type="HOGENOM" id="CLU_052367_2_2_1"/>
<evidence type="ECO:0000259" key="4">
    <source>
        <dbReference type="PROSITE" id="PS50102"/>
    </source>
</evidence>
<dbReference type="InterPro" id="IPR051229">
    <property type="entry name" value="ALYREF_mRNA_export"/>
</dbReference>
<dbReference type="InterPro" id="IPR025715">
    <property type="entry name" value="FoP_C"/>
</dbReference>
<dbReference type="PANTHER" id="PTHR19965:SF35">
    <property type="entry name" value="RNA ANNEALING PROTEIN YRA1"/>
    <property type="match status" value="1"/>
</dbReference>
<keyword evidence="1 2" id="KW-0694">RNA-binding</keyword>
<dbReference type="Gene3D" id="3.30.70.330">
    <property type="match status" value="1"/>
</dbReference>
<dbReference type="PANTHER" id="PTHR19965">
    <property type="entry name" value="RNA AND EXPORT FACTOR BINDING PROTEIN"/>
    <property type="match status" value="1"/>
</dbReference>
<feature type="region of interest" description="Disordered" evidence="3">
    <location>
        <begin position="183"/>
        <end position="243"/>
    </location>
</feature>
<organism evidence="5 6">
    <name type="scientific">Botryobasidium botryosum (strain FD-172 SS1)</name>
    <dbReference type="NCBI Taxonomy" id="930990"/>
    <lineage>
        <taxon>Eukaryota</taxon>
        <taxon>Fungi</taxon>
        <taxon>Dikarya</taxon>
        <taxon>Basidiomycota</taxon>
        <taxon>Agaricomycotina</taxon>
        <taxon>Agaricomycetes</taxon>
        <taxon>Cantharellales</taxon>
        <taxon>Botryobasidiaceae</taxon>
        <taxon>Botryobasidium</taxon>
    </lineage>
</organism>
<sequence length="243" mass="26576">MQAGSSRRPRGARAAIVGSHGPRAVPPAWRDATRNAHHPEYLRLASDTGSRALVSHLPPDVTESEIAELFQETVGPLKDAFLIYNNAGRSKGMAVVAFERPQDAAKARQMYNHKIIDQRRPIRIELIIDSDAPTLSRPPATATQVAAPMPQVLSLKDRIGPLASAPKGPKQPNFNPMTQVNFRPPTNTPARARPINAHVPARGPRARPKKGPKRTSKSKVQLDSEMEEYRANAPAFDFKVGTT</sequence>
<evidence type="ECO:0000256" key="1">
    <source>
        <dbReference type="ARBA" id="ARBA00022884"/>
    </source>
</evidence>
<proteinExistence type="predicted"/>
<protein>
    <recommendedName>
        <fullName evidence="4">RRM domain-containing protein</fullName>
    </recommendedName>
</protein>
<accession>A0A067MCZ7</accession>
<dbReference type="Proteomes" id="UP000027195">
    <property type="component" value="Unassembled WGS sequence"/>
</dbReference>
<dbReference type="Pfam" id="PF00076">
    <property type="entry name" value="RRM_1"/>
    <property type="match status" value="1"/>
</dbReference>
<dbReference type="GO" id="GO:0006406">
    <property type="term" value="P:mRNA export from nucleus"/>
    <property type="evidence" value="ECO:0007669"/>
    <property type="project" value="TreeGrafter"/>
</dbReference>
<dbReference type="InParanoid" id="A0A067MCZ7"/>
<dbReference type="SMART" id="SM01218">
    <property type="entry name" value="FoP_duplication"/>
    <property type="match status" value="1"/>
</dbReference>
<reference evidence="6" key="1">
    <citation type="journal article" date="2014" name="Proc. Natl. Acad. Sci. U.S.A.">
        <title>Extensive sampling of basidiomycete genomes demonstrates inadequacy of the white-rot/brown-rot paradigm for wood decay fungi.</title>
        <authorList>
            <person name="Riley R."/>
            <person name="Salamov A.A."/>
            <person name="Brown D.W."/>
            <person name="Nagy L.G."/>
            <person name="Floudas D."/>
            <person name="Held B.W."/>
            <person name="Levasseur A."/>
            <person name="Lombard V."/>
            <person name="Morin E."/>
            <person name="Otillar R."/>
            <person name="Lindquist E.A."/>
            <person name="Sun H."/>
            <person name="LaButti K.M."/>
            <person name="Schmutz J."/>
            <person name="Jabbour D."/>
            <person name="Luo H."/>
            <person name="Baker S.E."/>
            <person name="Pisabarro A.G."/>
            <person name="Walton J.D."/>
            <person name="Blanchette R.A."/>
            <person name="Henrissat B."/>
            <person name="Martin F."/>
            <person name="Cullen D."/>
            <person name="Hibbett D.S."/>
            <person name="Grigoriev I.V."/>
        </authorList>
    </citation>
    <scope>NUCLEOTIDE SEQUENCE [LARGE SCALE GENOMIC DNA]</scope>
    <source>
        <strain evidence="6">FD-172 SS1</strain>
    </source>
</reference>
<dbReference type="SUPFAM" id="SSF54928">
    <property type="entry name" value="RNA-binding domain, RBD"/>
    <property type="match status" value="1"/>
</dbReference>
<evidence type="ECO:0000256" key="3">
    <source>
        <dbReference type="SAM" id="MobiDB-lite"/>
    </source>
</evidence>
<dbReference type="EMBL" id="KL198044">
    <property type="protein sequence ID" value="KDQ13409.1"/>
    <property type="molecule type" value="Genomic_DNA"/>
</dbReference>
<feature type="domain" description="RRM" evidence="4">
    <location>
        <begin position="50"/>
        <end position="129"/>
    </location>
</feature>
<dbReference type="SMART" id="SM00360">
    <property type="entry name" value="RRM"/>
    <property type="match status" value="1"/>
</dbReference>
<evidence type="ECO:0000313" key="5">
    <source>
        <dbReference type="EMBL" id="KDQ13409.1"/>
    </source>
</evidence>
<dbReference type="InterPro" id="IPR000504">
    <property type="entry name" value="RRM_dom"/>
</dbReference>
<keyword evidence="6" id="KW-1185">Reference proteome</keyword>
<dbReference type="GO" id="GO:0005634">
    <property type="term" value="C:nucleus"/>
    <property type="evidence" value="ECO:0007669"/>
    <property type="project" value="TreeGrafter"/>
</dbReference>
<dbReference type="OrthoDB" id="346839at2759"/>
<feature type="compositionally biased region" description="Basic residues" evidence="3">
    <location>
        <begin position="204"/>
        <end position="217"/>
    </location>
</feature>
<dbReference type="InterPro" id="IPR035979">
    <property type="entry name" value="RBD_domain_sf"/>
</dbReference>
<dbReference type="InterPro" id="IPR012677">
    <property type="entry name" value="Nucleotide-bd_a/b_plait_sf"/>
</dbReference>